<name>A0A2Z6RA84_9GLOM</name>
<evidence type="ECO:0000256" key="1">
    <source>
        <dbReference type="SAM" id="SignalP"/>
    </source>
</evidence>
<protein>
    <submittedName>
        <fullName evidence="2">Uncharacterized protein</fullName>
    </submittedName>
</protein>
<organism evidence="2 3">
    <name type="scientific">Rhizophagus clarus</name>
    <dbReference type="NCBI Taxonomy" id="94130"/>
    <lineage>
        <taxon>Eukaryota</taxon>
        <taxon>Fungi</taxon>
        <taxon>Fungi incertae sedis</taxon>
        <taxon>Mucoromycota</taxon>
        <taxon>Glomeromycotina</taxon>
        <taxon>Glomeromycetes</taxon>
        <taxon>Glomerales</taxon>
        <taxon>Glomeraceae</taxon>
        <taxon>Rhizophagus</taxon>
    </lineage>
</organism>
<proteinExistence type="predicted"/>
<evidence type="ECO:0000313" key="3">
    <source>
        <dbReference type="Proteomes" id="UP000247702"/>
    </source>
</evidence>
<dbReference type="AlphaFoldDB" id="A0A2Z6RA84"/>
<feature type="signal peptide" evidence="1">
    <location>
        <begin position="1"/>
        <end position="15"/>
    </location>
</feature>
<comment type="caution">
    <text evidence="2">The sequence shown here is derived from an EMBL/GenBank/DDBJ whole genome shotgun (WGS) entry which is preliminary data.</text>
</comment>
<accession>A0A2Z6RA84</accession>
<gene>
    <name evidence="2" type="ORF">RclHR1_16370003</name>
</gene>
<reference evidence="2 3" key="1">
    <citation type="submission" date="2017-11" db="EMBL/GenBank/DDBJ databases">
        <title>The genome of Rhizophagus clarus HR1 reveals common genetic basis of auxotrophy among arbuscular mycorrhizal fungi.</title>
        <authorList>
            <person name="Kobayashi Y."/>
        </authorList>
    </citation>
    <scope>NUCLEOTIDE SEQUENCE [LARGE SCALE GENOMIC DNA]</scope>
    <source>
        <strain evidence="2 3">HR1</strain>
    </source>
</reference>
<dbReference type="Proteomes" id="UP000247702">
    <property type="component" value="Unassembled WGS sequence"/>
</dbReference>
<keyword evidence="1" id="KW-0732">Signal</keyword>
<keyword evidence="3" id="KW-1185">Reference proteome</keyword>
<dbReference type="EMBL" id="BEXD01000710">
    <property type="protein sequence ID" value="GBB89626.1"/>
    <property type="molecule type" value="Genomic_DNA"/>
</dbReference>
<feature type="chain" id="PRO_5016306990" evidence="1">
    <location>
        <begin position="16"/>
        <end position="68"/>
    </location>
</feature>
<evidence type="ECO:0000313" key="2">
    <source>
        <dbReference type="EMBL" id="GBB89626.1"/>
    </source>
</evidence>
<sequence>MGIQLLLSFHTVSVALHSIVDCNIGEWRQWNLRCTQSIIYMGPETSKWISESFGFRNIRIETFPETRN</sequence>